<evidence type="ECO:0000313" key="1">
    <source>
        <dbReference type="EMBL" id="CAD8872667.1"/>
    </source>
</evidence>
<name>A0A7S1B299_NOCSC</name>
<dbReference type="AlphaFoldDB" id="A0A7S1B299"/>
<organism evidence="1">
    <name type="scientific">Noctiluca scintillans</name>
    <name type="common">Sea sparkle</name>
    <name type="synonym">Red tide dinoflagellate</name>
    <dbReference type="NCBI Taxonomy" id="2966"/>
    <lineage>
        <taxon>Eukaryota</taxon>
        <taxon>Sar</taxon>
        <taxon>Alveolata</taxon>
        <taxon>Dinophyceae</taxon>
        <taxon>Noctilucales</taxon>
        <taxon>Noctilucaceae</taxon>
        <taxon>Noctiluca</taxon>
    </lineage>
</organism>
<dbReference type="EMBL" id="HBFQ01066163">
    <property type="protein sequence ID" value="CAD8872667.1"/>
    <property type="molecule type" value="Transcribed_RNA"/>
</dbReference>
<sequence length="546" mass="58775">MEAPFAEVLHTCMLYTTISEANRLSETCSVLNRGVDAAGDWAEIAFTRCVRYPADPPDPPIRPWRVVCGLHERLWNAWRGRPHLHQVTVRDELRHDGLSNLDVLIVEFLAGEDAIVLGHSHGHLSVWEFRSPRPQDGETALDAFVLGTLQTSGSFDVQDLHVCPSAASEPFALMLGRSVWLAAAVGPAVYIWESAGCARKSRQAAALKDWTPRGALCHAPLFPRDFHTVWAVRLCEANHDWRIALTVGEDGVLRGWRFGHGDTGTLAWQFDVGDARQVIVSPLSPPSRGEGRGLAAVARADHRSLQLLDVDTGEVTDSIYSVWPDMAGSLPVSATCGACANMALFSSITERGDGALSGVDLRTHLDTSRGQPWAVSNAGGPCICTSPRCTCSACDCAARWETSQMEVEPIVGSLAGPGRVLWFALPVPAVKALVAIISDGTPSKSLEVWESSAVRGPGSGAACFRGKVPSFAGNPHLVAVGGRRIVLLNPRALLDKGKLNVLEWRPRRRTAEQAVSSRGTRGILAYFGQMCACGVLGCYGGVLRSL</sequence>
<accession>A0A7S1B299</accession>
<protein>
    <submittedName>
        <fullName evidence="1">Uncharacterized protein</fullName>
    </submittedName>
</protein>
<proteinExistence type="predicted"/>
<reference evidence="1" key="1">
    <citation type="submission" date="2021-01" db="EMBL/GenBank/DDBJ databases">
        <authorList>
            <person name="Corre E."/>
            <person name="Pelletier E."/>
            <person name="Niang G."/>
            <person name="Scheremetjew M."/>
            <person name="Finn R."/>
            <person name="Kale V."/>
            <person name="Holt S."/>
            <person name="Cochrane G."/>
            <person name="Meng A."/>
            <person name="Brown T."/>
            <person name="Cohen L."/>
        </authorList>
    </citation>
    <scope>NUCLEOTIDE SEQUENCE</scope>
</reference>
<gene>
    <name evidence="1" type="ORF">NSCI0253_LOCUS47024</name>
</gene>